<feature type="transmembrane region" description="Helical" evidence="7">
    <location>
        <begin position="84"/>
        <end position="106"/>
    </location>
</feature>
<dbReference type="PANTHER" id="PTHR10165">
    <property type="entry name" value="LIPID PHOSPHATE PHOSPHATASE"/>
    <property type="match status" value="1"/>
</dbReference>
<evidence type="ECO:0000256" key="6">
    <source>
        <dbReference type="SAM" id="MobiDB-lite"/>
    </source>
</evidence>
<protein>
    <recommendedName>
        <fullName evidence="8">Phosphatidic acid phosphatase type 2/haloperoxidase domain-containing protein</fullName>
    </recommendedName>
</protein>
<dbReference type="GO" id="GO:0006644">
    <property type="term" value="P:phospholipid metabolic process"/>
    <property type="evidence" value="ECO:0007669"/>
    <property type="project" value="InterPro"/>
</dbReference>
<sequence length="323" mass="35675">MGLKQPIMAGNSNTKARSTANESGLLEAVQRFWQKSYAGDYVGFTLLLAAYIVIQFDAEPFHRLFRLDDPRIQFPHAEVERVPVFWLFIYAAALPLALLMLWTALFRPSPHKLHVTLLGLAISLILTSFLTDIFKNAIGRPRPDLLARCDPALDTPVDQLVSVDVCTNTDTHVVQDAWRSFPSGHSSFSFAGLGWLALFFASQTHAIRPRASLATALLSVSPLVGAALVAVSRLEDYRHDVFDVVCGSLLGFAVAFFNWRRYYPCLTSPGCDEPYASPGESGRSSPRGGYARARDEEEGYGTTAESRFSIGEEGDGYERDSSR</sequence>
<evidence type="ECO:0000256" key="1">
    <source>
        <dbReference type="ARBA" id="ARBA00004141"/>
    </source>
</evidence>
<evidence type="ECO:0000259" key="8">
    <source>
        <dbReference type="SMART" id="SM00014"/>
    </source>
</evidence>
<evidence type="ECO:0000256" key="2">
    <source>
        <dbReference type="ARBA" id="ARBA00008816"/>
    </source>
</evidence>
<feature type="transmembrane region" description="Helical" evidence="7">
    <location>
        <begin position="38"/>
        <end position="56"/>
    </location>
</feature>
<dbReference type="Proteomes" id="UP000281468">
    <property type="component" value="Unassembled WGS sequence"/>
</dbReference>
<name>A0A3M7FDT3_HORWE</name>
<comment type="caution">
    <text evidence="9">The sequence shown here is derived from an EMBL/GenBank/DDBJ whole genome shotgun (WGS) entry which is preliminary data.</text>
</comment>
<dbReference type="InterPro" id="IPR043216">
    <property type="entry name" value="PAP-like"/>
</dbReference>
<evidence type="ECO:0000256" key="3">
    <source>
        <dbReference type="ARBA" id="ARBA00022692"/>
    </source>
</evidence>
<organism evidence="9 10">
    <name type="scientific">Hortaea werneckii</name>
    <name type="common">Black yeast</name>
    <name type="synonym">Cladosporium werneckii</name>
    <dbReference type="NCBI Taxonomy" id="91943"/>
    <lineage>
        <taxon>Eukaryota</taxon>
        <taxon>Fungi</taxon>
        <taxon>Dikarya</taxon>
        <taxon>Ascomycota</taxon>
        <taxon>Pezizomycotina</taxon>
        <taxon>Dothideomycetes</taxon>
        <taxon>Dothideomycetidae</taxon>
        <taxon>Mycosphaerellales</taxon>
        <taxon>Teratosphaeriaceae</taxon>
        <taxon>Hortaea</taxon>
    </lineage>
</organism>
<evidence type="ECO:0000313" key="9">
    <source>
        <dbReference type="EMBL" id="RMY86989.1"/>
    </source>
</evidence>
<feature type="domain" description="Phosphatidic acid phosphatase type 2/haloperoxidase" evidence="8">
    <location>
        <begin position="118"/>
        <end position="259"/>
    </location>
</feature>
<dbReference type="CDD" id="cd03390">
    <property type="entry name" value="PAP2_containing_1_like"/>
    <property type="match status" value="1"/>
</dbReference>
<evidence type="ECO:0000256" key="4">
    <source>
        <dbReference type="ARBA" id="ARBA00022989"/>
    </source>
</evidence>
<keyword evidence="4 7" id="KW-1133">Transmembrane helix</keyword>
<evidence type="ECO:0000256" key="7">
    <source>
        <dbReference type="SAM" id="Phobius"/>
    </source>
</evidence>
<gene>
    <name evidence="9" type="ORF">D0862_10802</name>
</gene>
<dbReference type="GO" id="GO:0046839">
    <property type="term" value="P:phospholipid dephosphorylation"/>
    <property type="evidence" value="ECO:0007669"/>
    <property type="project" value="TreeGrafter"/>
</dbReference>
<feature type="compositionally biased region" description="Low complexity" evidence="6">
    <location>
        <begin position="277"/>
        <end position="289"/>
    </location>
</feature>
<proteinExistence type="inferred from homology"/>
<keyword evidence="3 7" id="KW-0812">Transmembrane</keyword>
<dbReference type="FunFam" id="1.20.144.10:FF:000017">
    <property type="entry name" value="Diacylglycerol pyrophosphate phosphatase 1"/>
    <property type="match status" value="1"/>
</dbReference>
<feature type="transmembrane region" description="Helical" evidence="7">
    <location>
        <begin position="240"/>
        <end position="259"/>
    </location>
</feature>
<dbReference type="GO" id="GO:0008195">
    <property type="term" value="F:phosphatidate phosphatase activity"/>
    <property type="evidence" value="ECO:0007669"/>
    <property type="project" value="TreeGrafter"/>
</dbReference>
<dbReference type="AlphaFoldDB" id="A0A3M7FDT3"/>
<evidence type="ECO:0000256" key="5">
    <source>
        <dbReference type="ARBA" id="ARBA00023136"/>
    </source>
</evidence>
<reference evidence="9 10" key="1">
    <citation type="journal article" date="2018" name="BMC Genomics">
        <title>Genomic evidence for intraspecific hybridization in a clonal and extremely halotolerant yeast.</title>
        <authorList>
            <person name="Gostincar C."/>
            <person name="Stajich J.E."/>
            <person name="Zupancic J."/>
            <person name="Zalar P."/>
            <person name="Gunde-Cimerman N."/>
        </authorList>
    </citation>
    <scope>NUCLEOTIDE SEQUENCE [LARGE SCALE GENOMIC DNA]</scope>
    <source>
        <strain evidence="9 10">EXF-171</strain>
    </source>
</reference>
<dbReference type="InterPro" id="IPR000326">
    <property type="entry name" value="PAP2/HPO"/>
</dbReference>
<dbReference type="Pfam" id="PF01569">
    <property type="entry name" value="PAP2"/>
    <property type="match status" value="1"/>
</dbReference>
<dbReference type="EMBL" id="QWIQ01000444">
    <property type="protein sequence ID" value="RMY86989.1"/>
    <property type="molecule type" value="Genomic_DNA"/>
</dbReference>
<feature type="transmembrane region" description="Helical" evidence="7">
    <location>
        <begin position="113"/>
        <end position="134"/>
    </location>
</feature>
<dbReference type="SMART" id="SM00014">
    <property type="entry name" value="acidPPc"/>
    <property type="match status" value="1"/>
</dbReference>
<dbReference type="SUPFAM" id="SSF48317">
    <property type="entry name" value="Acid phosphatase/Vanadium-dependent haloperoxidase"/>
    <property type="match status" value="1"/>
</dbReference>
<dbReference type="GO" id="GO:0016020">
    <property type="term" value="C:membrane"/>
    <property type="evidence" value="ECO:0007669"/>
    <property type="project" value="UniProtKB-SubCell"/>
</dbReference>
<feature type="transmembrane region" description="Helical" evidence="7">
    <location>
        <begin position="213"/>
        <end position="234"/>
    </location>
</feature>
<dbReference type="InterPro" id="IPR036938">
    <property type="entry name" value="PAP2/HPO_sf"/>
</dbReference>
<feature type="transmembrane region" description="Helical" evidence="7">
    <location>
        <begin position="184"/>
        <end position="201"/>
    </location>
</feature>
<accession>A0A3M7FDT3</accession>
<evidence type="ECO:0000313" key="10">
    <source>
        <dbReference type="Proteomes" id="UP000281468"/>
    </source>
</evidence>
<dbReference type="Gene3D" id="1.20.144.10">
    <property type="entry name" value="Phosphatidic acid phosphatase type 2/haloperoxidase"/>
    <property type="match status" value="1"/>
</dbReference>
<keyword evidence="5 7" id="KW-0472">Membrane</keyword>
<comment type="similarity">
    <text evidence="2">Belongs to the PA-phosphatase related phosphoesterase family.</text>
</comment>
<feature type="region of interest" description="Disordered" evidence="6">
    <location>
        <begin position="274"/>
        <end position="323"/>
    </location>
</feature>
<comment type="subcellular location">
    <subcellularLocation>
        <location evidence="1">Membrane</location>
        <topology evidence="1">Multi-pass membrane protein</topology>
    </subcellularLocation>
</comment>
<dbReference type="PANTHER" id="PTHR10165:SF35">
    <property type="entry name" value="RE23632P"/>
    <property type="match status" value="1"/>
</dbReference>
<dbReference type="VEuPathDB" id="FungiDB:BTJ68_07693"/>